<sequence>MVEPFSRSFKGLIIWCILLYMIQCSLATSNKTGRHFHKWEVAYMYWSPDGVENVVMGINGQFPGPTIRARAGDIVHVQLTNKLHTEGVVIHWHGIRQKGTPWADGTASISQCVINPGETFDYRFTVDRAGTYFYHGHYGMQRSAGLYGALIVDVAEGEKEPFHYDGEFDLLLSDWWHQSVHHQEVGLSSKPMRWIGEPQALLVNGRGQYGCSMAAHYGNSSLSQCNITGNEQWAPYILHVDPNKTYRIRIASTTALASLNLAIGRYLIDRKQKVIDKSWREWGEVGVKLFIFCRMVMIPHPPSSKILDACPLSYDFGSSPLP</sequence>
<dbReference type="EMBL" id="VDCV01000016">
    <property type="protein sequence ID" value="KAB5520128.1"/>
    <property type="molecule type" value="Genomic_DNA"/>
</dbReference>
<comment type="similarity">
    <text evidence="1">Belongs to the multicopper oxidase family.</text>
</comment>
<evidence type="ECO:0000259" key="6">
    <source>
        <dbReference type="Pfam" id="PF00394"/>
    </source>
</evidence>
<dbReference type="FunFam" id="2.60.40.420:FF:000059">
    <property type="entry name" value="L-ascorbate oxidase"/>
    <property type="match status" value="1"/>
</dbReference>
<dbReference type="GO" id="GO:0016491">
    <property type="term" value="F:oxidoreductase activity"/>
    <property type="evidence" value="ECO:0007669"/>
    <property type="project" value="UniProtKB-KW"/>
</dbReference>
<dbReference type="InterPro" id="IPR034259">
    <property type="entry name" value="CuRO_1_AAO"/>
</dbReference>
<dbReference type="InterPro" id="IPR001117">
    <property type="entry name" value="Cu-oxidase_2nd"/>
</dbReference>
<evidence type="ECO:0000256" key="3">
    <source>
        <dbReference type="ARBA" id="ARBA00023002"/>
    </source>
</evidence>
<dbReference type="InterPro" id="IPR008972">
    <property type="entry name" value="Cupredoxin"/>
</dbReference>
<feature type="chain" id="PRO_5024338917" description="Plastocyanin-like domain-containing protein" evidence="5">
    <location>
        <begin position="28"/>
        <end position="322"/>
    </location>
</feature>
<dbReference type="Pfam" id="PF07732">
    <property type="entry name" value="Cu-oxidase_3"/>
    <property type="match status" value="1"/>
</dbReference>
<evidence type="ECO:0000313" key="9">
    <source>
        <dbReference type="Proteomes" id="UP000326939"/>
    </source>
</evidence>
<reference evidence="9" key="1">
    <citation type="journal article" date="2019" name="Gigascience">
        <title>De novo genome assembly of the endangered Acer yangbiense, a plant species with extremely small populations endemic to Yunnan Province, China.</title>
        <authorList>
            <person name="Yang J."/>
            <person name="Wariss H.M."/>
            <person name="Tao L."/>
            <person name="Zhang R."/>
            <person name="Yun Q."/>
            <person name="Hollingsworth P."/>
            <person name="Dao Z."/>
            <person name="Luo G."/>
            <person name="Guo H."/>
            <person name="Ma Y."/>
            <person name="Sun W."/>
        </authorList>
    </citation>
    <scope>NUCLEOTIDE SEQUENCE [LARGE SCALE GENOMIC DNA]</scope>
    <source>
        <strain evidence="9">cv. br00</strain>
    </source>
</reference>
<evidence type="ECO:0000256" key="4">
    <source>
        <dbReference type="ARBA" id="ARBA00023008"/>
    </source>
</evidence>
<evidence type="ECO:0000259" key="7">
    <source>
        <dbReference type="Pfam" id="PF07732"/>
    </source>
</evidence>
<evidence type="ECO:0000313" key="8">
    <source>
        <dbReference type="EMBL" id="KAB5520128.1"/>
    </source>
</evidence>
<feature type="signal peptide" evidence="5">
    <location>
        <begin position="1"/>
        <end position="27"/>
    </location>
</feature>
<feature type="domain" description="Plastocyanin-like" evidence="6">
    <location>
        <begin position="170"/>
        <end position="264"/>
    </location>
</feature>
<dbReference type="AlphaFoldDB" id="A0A5N5JLE2"/>
<keyword evidence="4" id="KW-0186">Copper</keyword>
<dbReference type="InterPro" id="IPR045087">
    <property type="entry name" value="Cu-oxidase_fam"/>
</dbReference>
<dbReference type="PANTHER" id="PTHR11709">
    <property type="entry name" value="MULTI-COPPER OXIDASE"/>
    <property type="match status" value="1"/>
</dbReference>
<dbReference type="InterPro" id="IPR011707">
    <property type="entry name" value="Cu-oxidase-like_N"/>
</dbReference>
<organism evidence="8 9">
    <name type="scientific">Salix brachista</name>
    <dbReference type="NCBI Taxonomy" id="2182728"/>
    <lineage>
        <taxon>Eukaryota</taxon>
        <taxon>Viridiplantae</taxon>
        <taxon>Streptophyta</taxon>
        <taxon>Embryophyta</taxon>
        <taxon>Tracheophyta</taxon>
        <taxon>Spermatophyta</taxon>
        <taxon>Magnoliopsida</taxon>
        <taxon>eudicotyledons</taxon>
        <taxon>Gunneridae</taxon>
        <taxon>Pentapetalae</taxon>
        <taxon>rosids</taxon>
        <taxon>fabids</taxon>
        <taxon>Malpighiales</taxon>
        <taxon>Salicaceae</taxon>
        <taxon>Saliceae</taxon>
        <taxon>Salix</taxon>
    </lineage>
</organism>
<gene>
    <name evidence="8" type="ORF">DKX38_024447</name>
</gene>
<evidence type="ECO:0008006" key="10">
    <source>
        <dbReference type="Google" id="ProtNLM"/>
    </source>
</evidence>
<dbReference type="PANTHER" id="PTHR11709:SF394">
    <property type="entry name" value="FI03373P-RELATED"/>
    <property type="match status" value="1"/>
</dbReference>
<keyword evidence="5" id="KW-0732">Signal</keyword>
<accession>A0A5N5JLE2</accession>
<dbReference type="Gene3D" id="2.60.40.420">
    <property type="entry name" value="Cupredoxins - blue copper proteins"/>
    <property type="match status" value="2"/>
</dbReference>
<feature type="domain" description="Plastocyanin-like" evidence="7">
    <location>
        <begin position="41"/>
        <end position="153"/>
    </location>
</feature>
<keyword evidence="2" id="KW-0479">Metal-binding</keyword>
<dbReference type="Pfam" id="PF00394">
    <property type="entry name" value="Cu-oxidase"/>
    <property type="match status" value="1"/>
</dbReference>
<dbReference type="GO" id="GO:0005507">
    <property type="term" value="F:copper ion binding"/>
    <property type="evidence" value="ECO:0007669"/>
    <property type="project" value="InterPro"/>
</dbReference>
<proteinExistence type="inferred from homology"/>
<comment type="caution">
    <text evidence="8">The sequence shown here is derived from an EMBL/GenBank/DDBJ whole genome shotgun (WGS) entry which is preliminary data.</text>
</comment>
<protein>
    <recommendedName>
        <fullName evidence="10">Plastocyanin-like domain-containing protein</fullName>
    </recommendedName>
</protein>
<dbReference type="CDD" id="cd13845">
    <property type="entry name" value="CuRO_1_AAO"/>
    <property type="match status" value="1"/>
</dbReference>
<evidence type="ECO:0000256" key="1">
    <source>
        <dbReference type="ARBA" id="ARBA00010609"/>
    </source>
</evidence>
<dbReference type="Proteomes" id="UP000326939">
    <property type="component" value="Chromosome 16"/>
</dbReference>
<dbReference type="SUPFAM" id="SSF49503">
    <property type="entry name" value="Cupredoxins"/>
    <property type="match status" value="2"/>
</dbReference>
<evidence type="ECO:0000256" key="2">
    <source>
        <dbReference type="ARBA" id="ARBA00022723"/>
    </source>
</evidence>
<keyword evidence="3" id="KW-0560">Oxidoreductase</keyword>
<evidence type="ECO:0000256" key="5">
    <source>
        <dbReference type="SAM" id="SignalP"/>
    </source>
</evidence>
<name>A0A5N5JLE2_9ROSI</name>
<dbReference type="GO" id="GO:0009506">
    <property type="term" value="C:plasmodesma"/>
    <property type="evidence" value="ECO:0007669"/>
    <property type="project" value="TreeGrafter"/>
</dbReference>
<keyword evidence="9" id="KW-1185">Reference proteome</keyword>